<dbReference type="EMBL" id="AZAC01000014">
    <property type="protein sequence ID" value="KIX14009.1"/>
    <property type="molecule type" value="Genomic_DNA"/>
</dbReference>
<evidence type="ECO:0000259" key="6">
    <source>
        <dbReference type="PROSITE" id="PS51724"/>
    </source>
</evidence>
<dbReference type="InterPro" id="IPR036680">
    <property type="entry name" value="SPOR-like_sf"/>
</dbReference>
<dbReference type="InterPro" id="IPR011990">
    <property type="entry name" value="TPR-like_helical_dom_sf"/>
</dbReference>
<sequence length="638" mass="71939">MNKKSISYKNHGRRWGEISMAAAPATSGPFFSPEKEGKSMNPKIPIKMLVFMTAYLLVLGLGGCAGKQDQAVRNLTDDEFRTLRQKQEAGRQMPAPDPSLATAPAKEVKGDQLVRKGQATAALFEYHRALAKAKPDQAKRLRLKIGQIYLRMKQYMQAESQFKEVLKADQDCALAWQGQGLTLLSQGKLSHARDCFIKAITLDPGLWKSLNALGVIHNRTGHPDLALEVFDRALVIQPGSAALYNNKGLSLMLMKKYDQAEMQFKRALSLDPGHKLALNNLGLLSAKQGKWAEAQRYFEMGLGKAKAHHNLGVLMADQGMSAEAAEQFRRAMENSPRHYDRASEGLKQLEATTPRPELLTPKNRYRHFEIDIQRKTYQEEISKPRPQAMKQQKSSRVGPKIPTKKQERTVILFPKQKATLLPPFEASPRRNEIRHDLTIIIGAEKPANAPKKTTYKARVKAGAGASAKLVIKPKFAEKTVQKAEPKVRGYVRRPMPKFNLKEASMEEPKTIKKRGFVRRPMPTMPIILTQKAPQVLPVDIPEPEERLVKVDKAQKVFYIQVASLRSEDRAERLGEQISRYTKKVKLENWESTKQVKWQRVLLGPFAAKNDALKQARKLENTGLVSGHMVFSRWQGKLI</sequence>
<dbReference type="Pfam" id="PF13424">
    <property type="entry name" value="TPR_12"/>
    <property type="match status" value="1"/>
</dbReference>
<keyword evidence="1" id="KW-0677">Repeat</keyword>
<keyword evidence="8" id="KW-1185">Reference proteome</keyword>
<feature type="domain" description="SPOR" evidence="6">
    <location>
        <begin position="551"/>
        <end position="631"/>
    </location>
</feature>
<dbReference type="SUPFAM" id="SSF48452">
    <property type="entry name" value="TPR-like"/>
    <property type="match status" value="2"/>
</dbReference>
<evidence type="ECO:0000256" key="3">
    <source>
        <dbReference type="PROSITE-ProRule" id="PRU00339"/>
    </source>
</evidence>
<proteinExistence type="predicted"/>
<evidence type="ECO:0000256" key="5">
    <source>
        <dbReference type="SAM" id="Phobius"/>
    </source>
</evidence>
<dbReference type="Pfam" id="PF13432">
    <property type="entry name" value="TPR_16"/>
    <property type="match status" value="1"/>
</dbReference>
<dbReference type="SMART" id="SM00028">
    <property type="entry name" value="TPR"/>
    <property type="match status" value="5"/>
</dbReference>
<evidence type="ECO:0000313" key="8">
    <source>
        <dbReference type="Proteomes" id="UP000032233"/>
    </source>
</evidence>
<keyword evidence="2 3" id="KW-0802">TPR repeat</keyword>
<dbReference type="SUPFAM" id="SSF110997">
    <property type="entry name" value="Sporulation related repeat"/>
    <property type="match status" value="1"/>
</dbReference>
<dbReference type="InterPro" id="IPR050498">
    <property type="entry name" value="Ycf3"/>
</dbReference>
<dbReference type="STRING" id="1429043.X474_13090"/>
<evidence type="ECO:0000313" key="7">
    <source>
        <dbReference type="EMBL" id="KIX14009.1"/>
    </source>
</evidence>
<dbReference type="InterPro" id="IPR019734">
    <property type="entry name" value="TPR_rpt"/>
</dbReference>
<comment type="caution">
    <text evidence="7">The sequence shown here is derived from an EMBL/GenBank/DDBJ whole genome shotgun (WGS) entry which is preliminary data.</text>
</comment>
<dbReference type="PANTHER" id="PTHR44858">
    <property type="entry name" value="TETRATRICOPEPTIDE REPEAT PROTEIN 6"/>
    <property type="match status" value="1"/>
</dbReference>
<keyword evidence="5" id="KW-0472">Membrane</keyword>
<dbReference type="PANTHER" id="PTHR44858:SF1">
    <property type="entry name" value="UDP-N-ACETYLGLUCOSAMINE--PEPTIDE N-ACETYLGLUCOSAMINYLTRANSFERASE SPINDLY-RELATED"/>
    <property type="match status" value="1"/>
</dbReference>
<evidence type="ECO:0000256" key="4">
    <source>
        <dbReference type="SAM" id="MobiDB-lite"/>
    </source>
</evidence>
<feature type="repeat" description="TPR" evidence="3">
    <location>
        <begin position="207"/>
        <end position="240"/>
    </location>
</feature>
<evidence type="ECO:0000256" key="2">
    <source>
        <dbReference type="ARBA" id="ARBA00022803"/>
    </source>
</evidence>
<dbReference type="PROSITE" id="PS50005">
    <property type="entry name" value="TPR"/>
    <property type="match status" value="5"/>
</dbReference>
<accession>A0A0D2J762</accession>
<dbReference type="InterPro" id="IPR007730">
    <property type="entry name" value="SPOR-like_dom"/>
</dbReference>
<dbReference type="Gene3D" id="1.25.40.10">
    <property type="entry name" value="Tetratricopeptide repeat domain"/>
    <property type="match status" value="2"/>
</dbReference>
<feature type="region of interest" description="Disordered" evidence="4">
    <location>
        <begin position="381"/>
        <end position="402"/>
    </location>
</feature>
<feature type="repeat" description="TPR" evidence="3">
    <location>
        <begin position="173"/>
        <end position="206"/>
    </location>
</feature>
<name>A0A0D2J762_9BACT</name>
<gene>
    <name evidence="7" type="ORF">X474_13090</name>
</gene>
<organism evidence="7 8">
    <name type="scientific">Dethiosulfatarculus sandiegensis</name>
    <dbReference type="NCBI Taxonomy" id="1429043"/>
    <lineage>
        <taxon>Bacteria</taxon>
        <taxon>Pseudomonadati</taxon>
        <taxon>Thermodesulfobacteriota</taxon>
        <taxon>Desulfarculia</taxon>
        <taxon>Desulfarculales</taxon>
        <taxon>Desulfarculaceae</taxon>
        <taxon>Dethiosulfatarculus</taxon>
    </lineage>
</organism>
<dbReference type="GO" id="GO:0042834">
    <property type="term" value="F:peptidoglycan binding"/>
    <property type="evidence" value="ECO:0007669"/>
    <property type="project" value="InterPro"/>
</dbReference>
<dbReference type="AlphaFoldDB" id="A0A0D2J762"/>
<dbReference type="Pfam" id="PF05036">
    <property type="entry name" value="SPOR"/>
    <property type="match status" value="1"/>
</dbReference>
<dbReference type="GO" id="GO:0042802">
    <property type="term" value="F:identical protein binding"/>
    <property type="evidence" value="ECO:0007669"/>
    <property type="project" value="InterPro"/>
</dbReference>
<keyword evidence="5" id="KW-1133">Transmembrane helix</keyword>
<feature type="repeat" description="TPR" evidence="3">
    <location>
        <begin position="305"/>
        <end position="338"/>
    </location>
</feature>
<dbReference type="InterPro" id="IPR011717">
    <property type="entry name" value="TPR-4"/>
</dbReference>
<feature type="repeat" description="TPR" evidence="3">
    <location>
        <begin position="139"/>
        <end position="172"/>
    </location>
</feature>
<dbReference type="PROSITE" id="PS51724">
    <property type="entry name" value="SPOR"/>
    <property type="match status" value="1"/>
</dbReference>
<keyword evidence="5" id="KW-0812">Transmembrane</keyword>
<feature type="repeat" description="TPR" evidence="3">
    <location>
        <begin position="241"/>
        <end position="274"/>
    </location>
</feature>
<dbReference type="Proteomes" id="UP000032233">
    <property type="component" value="Unassembled WGS sequence"/>
</dbReference>
<dbReference type="Gene3D" id="3.30.70.1070">
    <property type="entry name" value="Sporulation related repeat"/>
    <property type="match status" value="1"/>
</dbReference>
<evidence type="ECO:0000256" key="1">
    <source>
        <dbReference type="ARBA" id="ARBA00022737"/>
    </source>
</evidence>
<dbReference type="InParanoid" id="A0A0D2J762"/>
<protein>
    <recommendedName>
        <fullName evidence="6">SPOR domain-containing protein</fullName>
    </recommendedName>
</protein>
<reference evidence="7 8" key="1">
    <citation type="submission" date="2013-11" db="EMBL/GenBank/DDBJ databases">
        <title>Metagenomic analysis of a methanogenic consortium involved in long chain n-alkane degradation.</title>
        <authorList>
            <person name="Davidova I.A."/>
            <person name="Callaghan A.V."/>
            <person name="Wawrik B."/>
            <person name="Pruitt S."/>
            <person name="Marks C."/>
            <person name="Duncan K.E."/>
            <person name="Suflita J.M."/>
        </authorList>
    </citation>
    <scope>NUCLEOTIDE SEQUENCE [LARGE SCALE GENOMIC DNA]</scope>
    <source>
        <strain evidence="7 8">SPR</strain>
    </source>
</reference>
<feature type="transmembrane region" description="Helical" evidence="5">
    <location>
        <begin position="44"/>
        <end position="63"/>
    </location>
</feature>
<dbReference type="Pfam" id="PF07721">
    <property type="entry name" value="TPR_4"/>
    <property type="match status" value="1"/>
</dbReference>